<dbReference type="InterPro" id="IPR046496">
    <property type="entry name" value="DUF6589"/>
</dbReference>
<sequence length="748" mass="85177">MIKDMRTRAGVFIGYRQGGGTDLERFAPGAIYKLWHTKFTKKVRTNLHTHIAQPCANEIATEESNKIVNDKQFKIRISGLTIKSLTELLSPDAIMTAYKESAPFTWEFLLIWATSENEYQKKQQQKRSAQDKDTEMEETEGDESDWDYDPNLDEAQLPKKKQSGYGAYTRNSVLVITAIITMLAYTKNTGTNAMPLMLGLFFKINGVSTRVLTMLSNIGLSVSGHTVERVKERLSEDAIQLAIQLVMSGNIFGVNFDNINVYNAKDQQRVTNKNHMIHTTNTVLIGPDMAGIDIDAAEDLSTKLAMQGKREAATFKDIAPTTDDDEHIAKAGRNMIADLIVRNCPGSKEWPNRKEMLDKLLKEMPQDRLLPVTKTITRPIGVFDINEGSKKGIVKMLEAIPKRLQQSFESCARNDRTDDINAMHRLEYIEELSQLFHFALNATHMLMRTHFGNANASTYDEPRVCQKRKSWSQLQQWRPKDLEEVKILADKIYLEFATATAAKSAKAKQDDYAAHDIYFIRDALLFMEFEQAVSHADAGRVVRVLKYWCFAFRGAGQHNYARECAEILLQWKYKTTAPIQAVLERLWFVNRRGKFGGWIAADLYLEHLNYWVKCVFIATGNDRAREHKEVKYQEDLRVLVEEMLNKKVHPTSSKPRFVPAPIKVSKAKKLPKKKSPPKSAIFDIEVAGASIWLNGKLDEYLRTTTFDPSSGYPMEDVKDADAEFTSDSIFDSTANPIGFKSYEDLPWR</sequence>
<gene>
    <name evidence="3" type="ORF">BT96DRAFT_984345</name>
</gene>
<reference evidence="3" key="1">
    <citation type="journal article" date="2019" name="Environ. Microbiol.">
        <title>Fungal ecological strategies reflected in gene transcription - a case study of two litter decomposers.</title>
        <authorList>
            <person name="Barbi F."/>
            <person name="Kohler A."/>
            <person name="Barry K."/>
            <person name="Baskaran P."/>
            <person name="Daum C."/>
            <person name="Fauchery L."/>
            <person name="Ihrmark K."/>
            <person name="Kuo A."/>
            <person name="LaButti K."/>
            <person name="Lipzen A."/>
            <person name="Morin E."/>
            <person name="Grigoriev I.V."/>
            <person name="Henrissat B."/>
            <person name="Lindahl B."/>
            <person name="Martin F."/>
        </authorList>
    </citation>
    <scope>NUCLEOTIDE SEQUENCE</scope>
    <source>
        <strain evidence="3">JB14</strain>
    </source>
</reference>
<accession>A0A6A4IH96</accession>
<keyword evidence="4" id="KW-1185">Reference proteome</keyword>
<evidence type="ECO:0000313" key="4">
    <source>
        <dbReference type="Proteomes" id="UP000799118"/>
    </source>
</evidence>
<organism evidence="3 4">
    <name type="scientific">Gymnopus androsaceus JB14</name>
    <dbReference type="NCBI Taxonomy" id="1447944"/>
    <lineage>
        <taxon>Eukaryota</taxon>
        <taxon>Fungi</taxon>
        <taxon>Dikarya</taxon>
        <taxon>Basidiomycota</taxon>
        <taxon>Agaricomycotina</taxon>
        <taxon>Agaricomycetes</taxon>
        <taxon>Agaricomycetidae</taxon>
        <taxon>Agaricales</taxon>
        <taxon>Marasmiineae</taxon>
        <taxon>Omphalotaceae</taxon>
        <taxon>Gymnopus</taxon>
    </lineage>
</organism>
<evidence type="ECO:0000259" key="2">
    <source>
        <dbReference type="Pfam" id="PF20231"/>
    </source>
</evidence>
<feature type="region of interest" description="Disordered" evidence="1">
    <location>
        <begin position="122"/>
        <end position="153"/>
    </location>
</feature>
<feature type="domain" description="DUF6589" evidence="2">
    <location>
        <begin position="463"/>
        <end position="626"/>
    </location>
</feature>
<evidence type="ECO:0000256" key="1">
    <source>
        <dbReference type="SAM" id="MobiDB-lite"/>
    </source>
</evidence>
<evidence type="ECO:0000313" key="3">
    <source>
        <dbReference type="EMBL" id="KAE9410021.1"/>
    </source>
</evidence>
<dbReference type="Pfam" id="PF20231">
    <property type="entry name" value="DUF6589"/>
    <property type="match status" value="2"/>
</dbReference>
<feature type="compositionally biased region" description="Acidic residues" evidence="1">
    <location>
        <begin position="134"/>
        <end position="152"/>
    </location>
</feature>
<dbReference type="EMBL" id="ML769386">
    <property type="protein sequence ID" value="KAE9410021.1"/>
    <property type="molecule type" value="Genomic_DNA"/>
</dbReference>
<dbReference type="Proteomes" id="UP000799118">
    <property type="component" value="Unassembled WGS sequence"/>
</dbReference>
<dbReference type="AlphaFoldDB" id="A0A6A4IH96"/>
<name>A0A6A4IH96_9AGAR</name>
<protein>
    <recommendedName>
        <fullName evidence="2">DUF6589 domain-containing protein</fullName>
    </recommendedName>
</protein>
<feature type="domain" description="DUF6589" evidence="2">
    <location>
        <begin position="309"/>
        <end position="457"/>
    </location>
</feature>
<dbReference type="OrthoDB" id="3207600at2759"/>
<proteinExistence type="predicted"/>